<evidence type="ECO:0000313" key="3">
    <source>
        <dbReference type="Proteomes" id="UP000324974"/>
    </source>
</evidence>
<proteinExistence type="predicted"/>
<evidence type="ECO:0000313" key="2">
    <source>
        <dbReference type="EMBL" id="QEL14777.1"/>
    </source>
</evidence>
<sequence>MSNKKHSPKPAEDKPDAEAGTAQDDAVAEVVAAEEAAEDEAQADPLAESAVLDQTEEPSPGASEVPAVIETIAQEPICMAAQDGLASRLSKVVTAIQTSGKPDTVHALHKVELIAGSLKISLPTAIDACDEIADERLKADLQNLLSIL</sequence>
<feature type="region of interest" description="Disordered" evidence="1">
    <location>
        <begin position="1"/>
        <end position="64"/>
    </location>
</feature>
<gene>
    <name evidence="2" type="ORF">PX52LOC_01671</name>
</gene>
<reference evidence="3" key="1">
    <citation type="submission" date="2019-08" db="EMBL/GenBank/DDBJ databases">
        <title>Limnoglobus roseus gen. nov., sp. nov., a novel freshwater planctomycete with a giant genome from the family Gemmataceae.</title>
        <authorList>
            <person name="Kulichevskaya I.S."/>
            <person name="Naumoff D.G."/>
            <person name="Miroshnikov K."/>
            <person name="Ivanova A."/>
            <person name="Philippov D.A."/>
            <person name="Hakobyan A."/>
            <person name="Rijpstra I.C."/>
            <person name="Sinninghe Damste J.S."/>
            <person name="Liesack W."/>
            <person name="Dedysh S.N."/>
        </authorList>
    </citation>
    <scope>NUCLEOTIDE SEQUENCE [LARGE SCALE GENOMIC DNA]</scope>
    <source>
        <strain evidence="3">PX52</strain>
    </source>
</reference>
<feature type="compositionally biased region" description="Low complexity" evidence="1">
    <location>
        <begin position="22"/>
        <end position="34"/>
    </location>
</feature>
<accession>A0A5C1A970</accession>
<organism evidence="2 3">
    <name type="scientific">Limnoglobus roseus</name>
    <dbReference type="NCBI Taxonomy" id="2598579"/>
    <lineage>
        <taxon>Bacteria</taxon>
        <taxon>Pseudomonadati</taxon>
        <taxon>Planctomycetota</taxon>
        <taxon>Planctomycetia</taxon>
        <taxon>Gemmatales</taxon>
        <taxon>Gemmataceae</taxon>
        <taxon>Limnoglobus</taxon>
    </lineage>
</organism>
<dbReference type="AlphaFoldDB" id="A0A5C1A970"/>
<dbReference type="Proteomes" id="UP000324974">
    <property type="component" value="Chromosome"/>
</dbReference>
<dbReference type="EMBL" id="CP042425">
    <property type="protein sequence ID" value="QEL14777.1"/>
    <property type="molecule type" value="Genomic_DNA"/>
</dbReference>
<evidence type="ECO:0000256" key="1">
    <source>
        <dbReference type="SAM" id="MobiDB-lite"/>
    </source>
</evidence>
<name>A0A5C1A970_9BACT</name>
<dbReference type="RefSeq" id="WP_149109643.1">
    <property type="nucleotide sequence ID" value="NZ_CP042425.1"/>
</dbReference>
<dbReference type="OrthoDB" id="9982376at2"/>
<dbReference type="KEGG" id="lrs:PX52LOC_01671"/>
<keyword evidence="3" id="KW-1185">Reference proteome</keyword>
<protein>
    <submittedName>
        <fullName evidence="2">Uncharacterized protein</fullName>
    </submittedName>
</protein>